<evidence type="ECO:0000313" key="3">
    <source>
        <dbReference type="Proteomes" id="UP001516023"/>
    </source>
</evidence>
<keyword evidence="1" id="KW-0472">Membrane</keyword>
<feature type="transmembrane region" description="Helical" evidence="1">
    <location>
        <begin position="48"/>
        <end position="74"/>
    </location>
</feature>
<reference evidence="2 3" key="1">
    <citation type="journal article" date="2020" name="G3 (Bethesda)">
        <title>Improved Reference Genome for Cyclotella cryptica CCMP332, a Model for Cell Wall Morphogenesis, Salinity Adaptation, and Lipid Production in Diatoms (Bacillariophyta).</title>
        <authorList>
            <person name="Roberts W.R."/>
            <person name="Downey K.M."/>
            <person name="Ruck E.C."/>
            <person name="Traller J.C."/>
            <person name="Alverson A.J."/>
        </authorList>
    </citation>
    <scope>NUCLEOTIDE SEQUENCE [LARGE SCALE GENOMIC DNA]</scope>
    <source>
        <strain evidence="2 3">CCMP332</strain>
    </source>
</reference>
<organism evidence="2 3">
    <name type="scientific">Cyclotella cryptica</name>
    <dbReference type="NCBI Taxonomy" id="29204"/>
    <lineage>
        <taxon>Eukaryota</taxon>
        <taxon>Sar</taxon>
        <taxon>Stramenopiles</taxon>
        <taxon>Ochrophyta</taxon>
        <taxon>Bacillariophyta</taxon>
        <taxon>Coscinodiscophyceae</taxon>
        <taxon>Thalassiosirophycidae</taxon>
        <taxon>Stephanodiscales</taxon>
        <taxon>Stephanodiscaceae</taxon>
        <taxon>Cyclotella</taxon>
    </lineage>
</organism>
<gene>
    <name evidence="2" type="ORF">HJC23_011723</name>
</gene>
<dbReference type="EMBL" id="JABMIG020000032">
    <property type="protein sequence ID" value="KAL3800486.1"/>
    <property type="molecule type" value="Genomic_DNA"/>
</dbReference>
<keyword evidence="1" id="KW-0812">Transmembrane</keyword>
<keyword evidence="3" id="KW-1185">Reference proteome</keyword>
<name>A0ABD3QM37_9STRA</name>
<dbReference type="Proteomes" id="UP001516023">
    <property type="component" value="Unassembled WGS sequence"/>
</dbReference>
<feature type="transmembrane region" description="Helical" evidence="1">
    <location>
        <begin position="21"/>
        <end position="42"/>
    </location>
</feature>
<protein>
    <submittedName>
        <fullName evidence="2">Uncharacterized protein</fullName>
    </submittedName>
</protein>
<accession>A0ABD3QM37</accession>
<proteinExistence type="predicted"/>
<comment type="caution">
    <text evidence="2">The sequence shown here is derived from an EMBL/GenBank/DDBJ whole genome shotgun (WGS) entry which is preliminary data.</text>
</comment>
<dbReference type="AlphaFoldDB" id="A0ABD3QM37"/>
<sequence length="108" mass="12038">MPPNQRYRPDPDYHGTPRQTAASYVNAVLAIIMYGTLTKLSWTKSEPYLGSFLSTALSVVFGFLSFLQVFGLIVECLGINDMQHPITGEWTMLPTGGDPNKLRYIGPR</sequence>
<evidence type="ECO:0000313" key="2">
    <source>
        <dbReference type="EMBL" id="KAL3800486.1"/>
    </source>
</evidence>
<keyword evidence="1" id="KW-1133">Transmembrane helix</keyword>
<evidence type="ECO:0000256" key="1">
    <source>
        <dbReference type="SAM" id="Phobius"/>
    </source>
</evidence>